<protein>
    <submittedName>
        <fullName evidence="2">Uncharacterized protein</fullName>
    </submittedName>
</protein>
<evidence type="ECO:0000313" key="3">
    <source>
        <dbReference type="Proteomes" id="UP000193642"/>
    </source>
</evidence>
<evidence type="ECO:0000256" key="1">
    <source>
        <dbReference type="SAM" id="MobiDB-lite"/>
    </source>
</evidence>
<evidence type="ECO:0000313" key="2">
    <source>
        <dbReference type="EMBL" id="ORY39052.1"/>
    </source>
</evidence>
<feature type="compositionally biased region" description="Basic and acidic residues" evidence="1">
    <location>
        <begin position="1"/>
        <end position="10"/>
    </location>
</feature>
<feature type="region of interest" description="Disordered" evidence="1">
    <location>
        <begin position="1"/>
        <end position="120"/>
    </location>
</feature>
<comment type="caution">
    <text evidence="2">The sequence shown here is derived from an EMBL/GenBank/DDBJ whole genome shotgun (WGS) entry which is preliminary data.</text>
</comment>
<dbReference type="Proteomes" id="UP000193642">
    <property type="component" value="Unassembled WGS sequence"/>
</dbReference>
<dbReference type="EMBL" id="MCGO01000041">
    <property type="protein sequence ID" value="ORY39052.1"/>
    <property type="molecule type" value="Genomic_DNA"/>
</dbReference>
<sequence>MSASKDRLDFNPDIQSQRSPSDEYHTSEFHGDQSGSLRLSERFTKESKDDLVFNATPKSQSSLTMSKELTNSKESLTYNPNVESVSRNKQPNSTGDKFSALSISDKTTKEAPASDVGEGQKISSTTTVEVLMKAIAIDNDWSDDELKADLALLHKYRFKTVKNLRGLSGHAWSELTDILPITKDLIRRSIAWKET</sequence>
<feature type="compositionally biased region" description="Polar residues" evidence="1">
    <location>
        <begin position="56"/>
        <end position="105"/>
    </location>
</feature>
<name>A0A1Y2BWC0_9FUNG</name>
<organism evidence="2 3">
    <name type="scientific">Rhizoclosmatium globosum</name>
    <dbReference type="NCBI Taxonomy" id="329046"/>
    <lineage>
        <taxon>Eukaryota</taxon>
        <taxon>Fungi</taxon>
        <taxon>Fungi incertae sedis</taxon>
        <taxon>Chytridiomycota</taxon>
        <taxon>Chytridiomycota incertae sedis</taxon>
        <taxon>Chytridiomycetes</taxon>
        <taxon>Chytridiales</taxon>
        <taxon>Chytriomycetaceae</taxon>
        <taxon>Rhizoclosmatium</taxon>
    </lineage>
</organism>
<accession>A0A1Y2BWC0</accession>
<feature type="compositionally biased region" description="Basic and acidic residues" evidence="1">
    <location>
        <begin position="20"/>
        <end position="31"/>
    </location>
</feature>
<gene>
    <name evidence="2" type="ORF">BCR33DRAFT_788495</name>
</gene>
<dbReference type="OrthoDB" id="2160999at2759"/>
<feature type="compositionally biased region" description="Basic and acidic residues" evidence="1">
    <location>
        <begin position="39"/>
        <end position="51"/>
    </location>
</feature>
<reference evidence="2 3" key="1">
    <citation type="submission" date="2016-07" db="EMBL/GenBank/DDBJ databases">
        <title>Pervasive Adenine N6-methylation of Active Genes in Fungi.</title>
        <authorList>
            <consortium name="DOE Joint Genome Institute"/>
            <person name="Mondo S.J."/>
            <person name="Dannebaum R.O."/>
            <person name="Kuo R.C."/>
            <person name="Labutti K."/>
            <person name="Haridas S."/>
            <person name="Kuo A."/>
            <person name="Salamov A."/>
            <person name="Ahrendt S.R."/>
            <person name="Lipzen A."/>
            <person name="Sullivan W."/>
            <person name="Andreopoulos W.B."/>
            <person name="Clum A."/>
            <person name="Lindquist E."/>
            <person name="Daum C."/>
            <person name="Ramamoorthy G.K."/>
            <person name="Gryganskyi A."/>
            <person name="Culley D."/>
            <person name="Magnuson J.K."/>
            <person name="James T.Y."/>
            <person name="O'Malley M.A."/>
            <person name="Stajich J.E."/>
            <person name="Spatafora J.W."/>
            <person name="Visel A."/>
            <person name="Grigoriev I.V."/>
        </authorList>
    </citation>
    <scope>NUCLEOTIDE SEQUENCE [LARGE SCALE GENOMIC DNA]</scope>
    <source>
        <strain evidence="2 3">JEL800</strain>
    </source>
</reference>
<proteinExistence type="predicted"/>
<keyword evidence="3" id="KW-1185">Reference proteome</keyword>
<dbReference type="AlphaFoldDB" id="A0A1Y2BWC0"/>